<dbReference type="Pfam" id="PF02800">
    <property type="entry name" value="Gp_dh_C"/>
    <property type="match status" value="1"/>
</dbReference>
<keyword evidence="2" id="KW-0560">Oxidoreductase</keyword>
<dbReference type="GO" id="GO:0006096">
    <property type="term" value="P:glycolytic process"/>
    <property type="evidence" value="ECO:0007669"/>
    <property type="project" value="TreeGrafter"/>
</dbReference>
<dbReference type="Gene3D" id="3.40.50.720">
    <property type="entry name" value="NAD(P)-binding Rossmann-like Domain"/>
    <property type="match status" value="1"/>
</dbReference>
<comment type="similarity">
    <text evidence="1 4">Belongs to the glyceraldehyde-3-phosphate dehydrogenase family.</text>
</comment>
<feature type="domain" description="Glyceraldehyde 3-phosphate dehydrogenase NAD(P) binding" evidence="5">
    <location>
        <begin position="3"/>
        <end position="149"/>
    </location>
</feature>
<sequence>MVIRVGINGFGRIGRITFRTCLQNSEIQLTAINDPAIEIDYICYLIKFDSTHGKLRGNITHTDDEIIIDGHKIKVFQEKFPPDVPWHRAGVQYVIEASGMFTCLDKASGHLASEGVKRVLVTAPSVDVPMVILGVNDYMLNTDHKVISCTSSTLYCLAPIIKVLNDNFGVVEGFITSIHAMTPSLKPLDGLCLRGKHWRDHRSINQNIIPATTGACKALGKILPQVKDRMTGLAFRVPIVNVSVLDITIKLDTNTSKENIIKSVEKASRRELKNIIKISNEDAVSSDFIGDSHSCILDVESSLQLRPDFYKLICWYENEFSYACRVVDAIFYSEMQFAQSHISNTMCVHAKLPTQIITPSQNNKKVTLKCNYVTPPNDEVFYINSNESIKSKAAPKPRPLLARKPLSSQSSSAATTLINRDTKGKNEIFKVWNDDYDSLKNPVRQNRTSFFQSCITFGPKHPVEQTDCMKVQERLEDVKREFSKMLIITEDLLRKSYTSKNKLQYLRSKEMTNGDPKAELKVESFQETHKIKNNHNTNAELSNPIVKDCGDFKNKDKIIIKNDEIKDYNETKKLSYYAEVNDHIFFYDQLKKTKTLEKTRLQEPREKQHILRENTRVVKSNDTSNIIPVYTQRTEKINKTENPAINNNDINPQLMVKAIKSLTYALTNNIVENVFNELNAPSPLISKMSCEDNSLHNIHFNPEKDVTSTKDLSETQKLEGYLPINKEKTERYYIKDLTKYLRNNTNDMRIMDEELKKRNIILMNSDSNVNIFNIGSEPSASDADSDRKNLDLNKKILAGLRMVAETGIAESVSPCGSPANTVTTVSNGDRTRVKEDLYDKLDSASASDSNNSFQINERKSQVLNITDLTNSLEDLSRLDKICRIIEISDELSDKLFSSLDNTENFLEQKKKWSFRDLCERLKLDEFCNSVFGKTSF</sequence>
<dbReference type="InterPro" id="IPR020831">
    <property type="entry name" value="GlycerAld/Erythrose_P_DH"/>
</dbReference>
<dbReference type="SUPFAM" id="SSF51735">
    <property type="entry name" value="NAD(P)-binding Rossmann-fold domains"/>
    <property type="match status" value="1"/>
</dbReference>
<dbReference type="SUPFAM" id="SSF55347">
    <property type="entry name" value="Glyceraldehyde-3-phosphate dehydrogenase-like, C-terminal domain"/>
    <property type="match status" value="1"/>
</dbReference>
<dbReference type="OrthoDB" id="2959108at2759"/>
<dbReference type="GO" id="GO:0005829">
    <property type="term" value="C:cytosol"/>
    <property type="evidence" value="ECO:0007669"/>
    <property type="project" value="TreeGrafter"/>
</dbReference>
<evidence type="ECO:0000256" key="3">
    <source>
        <dbReference type="ARBA" id="ARBA00047698"/>
    </source>
</evidence>
<evidence type="ECO:0000256" key="2">
    <source>
        <dbReference type="ARBA" id="ARBA00023002"/>
    </source>
</evidence>
<evidence type="ECO:0000313" key="7">
    <source>
        <dbReference type="Proteomes" id="UP000494256"/>
    </source>
</evidence>
<dbReference type="EMBL" id="CADEBD010000334">
    <property type="protein sequence ID" value="CAB3246884.1"/>
    <property type="molecule type" value="Genomic_DNA"/>
</dbReference>
<dbReference type="FunFam" id="3.40.50.720:FF:000001">
    <property type="entry name" value="Glyceraldehyde-3-phosphate dehydrogenase"/>
    <property type="match status" value="1"/>
</dbReference>
<evidence type="ECO:0000256" key="1">
    <source>
        <dbReference type="ARBA" id="ARBA00007406"/>
    </source>
</evidence>
<reference evidence="6 7" key="1">
    <citation type="submission" date="2020-04" db="EMBL/GenBank/DDBJ databases">
        <authorList>
            <person name="Wallbank WR R."/>
            <person name="Pardo Diaz C."/>
            <person name="Kozak K."/>
            <person name="Martin S."/>
            <person name="Jiggins C."/>
            <person name="Moest M."/>
            <person name="Warren A I."/>
            <person name="Byers J.R.P. K."/>
            <person name="Montejo-Kovacevich G."/>
            <person name="Yen C E."/>
        </authorList>
    </citation>
    <scope>NUCLEOTIDE SEQUENCE [LARGE SCALE GENOMIC DNA]</scope>
</reference>
<gene>
    <name evidence="6" type="ORF">APLA_LOCUS11675</name>
</gene>
<dbReference type="GO" id="GO:0051287">
    <property type="term" value="F:NAD binding"/>
    <property type="evidence" value="ECO:0007669"/>
    <property type="project" value="InterPro"/>
</dbReference>
<dbReference type="SMART" id="SM00846">
    <property type="entry name" value="Gp_dh_N"/>
    <property type="match status" value="1"/>
</dbReference>
<evidence type="ECO:0000259" key="5">
    <source>
        <dbReference type="SMART" id="SM00846"/>
    </source>
</evidence>
<dbReference type="InterPro" id="IPR020829">
    <property type="entry name" value="GlycerAld_3-P_DH_cat"/>
</dbReference>
<proteinExistence type="inferred from homology"/>
<dbReference type="Gene3D" id="3.30.360.10">
    <property type="entry name" value="Dihydrodipicolinate Reductase, domain 2"/>
    <property type="match status" value="1"/>
</dbReference>
<dbReference type="InterPro" id="IPR020828">
    <property type="entry name" value="GlycerAld_3-P_DH_NAD(P)-bd"/>
</dbReference>
<dbReference type="GO" id="GO:0004365">
    <property type="term" value="F:glyceraldehyde-3-phosphate dehydrogenase (NAD+) (phosphorylating) activity"/>
    <property type="evidence" value="ECO:0007669"/>
    <property type="project" value="UniProtKB-EC"/>
</dbReference>
<dbReference type="PANTHER" id="PTHR10836">
    <property type="entry name" value="GLYCERALDEHYDE 3-PHOSPHATE DEHYDROGENASE"/>
    <property type="match status" value="1"/>
</dbReference>
<accession>A0A8S1AN10</accession>
<dbReference type="CDD" id="cd05214">
    <property type="entry name" value="GAPDH_I_N"/>
    <property type="match status" value="1"/>
</dbReference>
<dbReference type="PRINTS" id="PR00078">
    <property type="entry name" value="G3PDHDRGNASE"/>
</dbReference>
<organism evidence="6 7">
    <name type="scientific">Arctia plantaginis</name>
    <name type="common">Wood tiger moth</name>
    <name type="synonym">Phalaena plantaginis</name>
    <dbReference type="NCBI Taxonomy" id="874455"/>
    <lineage>
        <taxon>Eukaryota</taxon>
        <taxon>Metazoa</taxon>
        <taxon>Ecdysozoa</taxon>
        <taxon>Arthropoda</taxon>
        <taxon>Hexapoda</taxon>
        <taxon>Insecta</taxon>
        <taxon>Pterygota</taxon>
        <taxon>Neoptera</taxon>
        <taxon>Endopterygota</taxon>
        <taxon>Lepidoptera</taxon>
        <taxon>Glossata</taxon>
        <taxon>Ditrysia</taxon>
        <taxon>Noctuoidea</taxon>
        <taxon>Erebidae</taxon>
        <taxon>Arctiinae</taxon>
        <taxon>Arctia</taxon>
    </lineage>
</organism>
<evidence type="ECO:0000313" key="6">
    <source>
        <dbReference type="EMBL" id="CAB3246884.1"/>
    </source>
</evidence>
<evidence type="ECO:0000256" key="4">
    <source>
        <dbReference type="RuleBase" id="RU000397"/>
    </source>
</evidence>
<dbReference type="Proteomes" id="UP000494256">
    <property type="component" value="Unassembled WGS sequence"/>
</dbReference>
<dbReference type="PANTHER" id="PTHR10836:SF134">
    <property type="entry name" value="GLYCERALDEHYDE-3-PHOSPHATE DEHYDROGENASE (PHOSPHORYLATING)"/>
    <property type="match status" value="1"/>
</dbReference>
<dbReference type="AlphaFoldDB" id="A0A8S1AN10"/>
<comment type="catalytic activity">
    <reaction evidence="3">
        <text>D-glyceraldehyde 3-phosphate + phosphate + NAD(+) = (2R)-3-phospho-glyceroyl phosphate + NADH + H(+)</text>
        <dbReference type="Rhea" id="RHEA:10300"/>
        <dbReference type="ChEBI" id="CHEBI:15378"/>
        <dbReference type="ChEBI" id="CHEBI:43474"/>
        <dbReference type="ChEBI" id="CHEBI:57540"/>
        <dbReference type="ChEBI" id="CHEBI:57604"/>
        <dbReference type="ChEBI" id="CHEBI:57945"/>
        <dbReference type="ChEBI" id="CHEBI:59776"/>
        <dbReference type="EC" id="1.2.1.12"/>
    </reaction>
</comment>
<dbReference type="InterPro" id="IPR036291">
    <property type="entry name" value="NAD(P)-bd_dom_sf"/>
</dbReference>
<name>A0A8S1AN10_ARCPL</name>
<dbReference type="Pfam" id="PF00044">
    <property type="entry name" value="Gp_dh_N"/>
    <property type="match status" value="1"/>
</dbReference>
<comment type="caution">
    <text evidence="6">The sequence shown here is derived from an EMBL/GenBank/DDBJ whole genome shotgun (WGS) entry which is preliminary data.</text>
</comment>
<protein>
    <recommendedName>
        <fullName evidence="5">Glyceraldehyde 3-phosphate dehydrogenase NAD(P) binding domain-containing protein</fullName>
    </recommendedName>
</protein>